<dbReference type="GO" id="GO:0004065">
    <property type="term" value="F:arylsulfatase activity"/>
    <property type="evidence" value="ECO:0007669"/>
    <property type="project" value="TreeGrafter"/>
</dbReference>
<protein>
    <submittedName>
        <fullName evidence="5">Arylsulfatase</fullName>
    </submittedName>
</protein>
<evidence type="ECO:0000259" key="4">
    <source>
        <dbReference type="Pfam" id="PF00884"/>
    </source>
</evidence>
<dbReference type="SUPFAM" id="SSF53649">
    <property type="entry name" value="Alkaline phosphatase-like"/>
    <property type="match status" value="1"/>
</dbReference>
<keyword evidence="2" id="KW-0378">Hydrolase</keyword>
<evidence type="ECO:0000256" key="1">
    <source>
        <dbReference type="ARBA" id="ARBA00008779"/>
    </source>
</evidence>
<dbReference type="PANTHER" id="PTHR42693:SF53">
    <property type="entry name" value="ENDO-4-O-SULFATASE"/>
    <property type="match status" value="1"/>
</dbReference>
<evidence type="ECO:0000313" key="6">
    <source>
        <dbReference type="Proteomes" id="UP000346198"/>
    </source>
</evidence>
<evidence type="ECO:0000256" key="3">
    <source>
        <dbReference type="SAM" id="SignalP"/>
    </source>
</evidence>
<evidence type="ECO:0000313" key="5">
    <source>
        <dbReference type="EMBL" id="VGO21512.1"/>
    </source>
</evidence>
<dbReference type="Proteomes" id="UP000346198">
    <property type="component" value="Unassembled WGS sequence"/>
</dbReference>
<dbReference type="InterPro" id="IPR050738">
    <property type="entry name" value="Sulfatase"/>
</dbReference>
<feature type="signal peptide" evidence="3">
    <location>
        <begin position="1"/>
        <end position="19"/>
    </location>
</feature>
<dbReference type="RefSeq" id="WP_136062964.1">
    <property type="nucleotide sequence ID" value="NZ_CAAHFH010000002.1"/>
</dbReference>
<reference evidence="5 6" key="1">
    <citation type="submission" date="2019-04" db="EMBL/GenBank/DDBJ databases">
        <authorList>
            <person name="Van Vliet M D."/>
        </authorList>
    </citation>
    <scope>NUCLEOTIDE SEQUENCE [LARGE SCALE GENOMIC DNA]</scope>
    <source>
        <strain evidence="5 6">F21</strain>
    </source>
</reference>
<keyword evidence="3" id="KW-0732">Signal</keyword>
<name>A0A6C2UMK9_9BACT</name>
<dbReference type="AlphaFoldDB" id="A0A6C2UMK9"/>
<keyword evidence="6" id="KW-1185">Reference proteome</keyword>
<organism evidence="5 6">
    <name type="scientific">Pontiella sulfatireligans</name>
    <dbReference type="NCBI Taxonomy" id="2750658"/>
    <lineage>
        <taxon>Bacteria</taxon>
        <taxon>Pseudomonadati</taxon>
        <taxon>Kiritimatiellota</taxon>
        <taxon>Kiritimatiellia</taxon>
        <taxon>Kiritimatiellales</taxon>
        <taxon>Pontiellaceae</taxon>
        <taxon>Pontiella</taxon>
    </lineage>
</organism>
<dbReference type="EMBL" id="CAAHFH010000002">
    <property type="protein sequence ID" value="VGO21512.1"/>
    <property type="molecule type" value="Genomic_DNA"/>
</dbReference>
<comment type="similarity">
    <text evidence="1">Belongs to the sulfatase family.</text>
</comment>
<feature type="chain" id="PRO_5028954835" evidence="3">
    <location>
        <begin position="20"/>
        <end position="525"/>
    </location>
</feature>
<sequence>MKRCLGIILAGLVAGNAAAKKNVIIILADDISAREFPAYGSSVWSDLKGWNTSDPACRAQTPVLDQMAEQGCWIKTTWAATICSPSRAMLMTGRYAHLHKWWHNGDLGGVVQNGKKKEWVVPFYVSSPLLIGHVAQKAGYATQMVGKTQLKQCDHRLFGFDEGVFTPGSYLFPKNPHTDFVLAEVKGKKNTQINEDSGEEVQRYAQTSWYWKPSVALMNHPSVPKATAEQQITYWPVSAADKASYGLNTYGPDVELDFIFDFMERKNAEGKPFFVYHTSHLGHDQYDWLNPGSKCKWPGTPVINWDGKKYIRTEPKITGDKGEYDTHGTVTTAGIHNMINYLDYQIWQYLNKLEAMGIADDTVLIFCADNGTHGYGKGSVERQKGCHVPMFIYAPGMTKQGGQDVLVNLADLMPTVAELAGFKIPDDYEVNGESLVPFLFGDKQTHRDWIYSYKGAHQLVRGSLVMRDGNGKWWNVEKQPDDLISFPQILDWEKVSPAHRAERKKLEVAIKPFDQHATEHDFVVP</sequence>
<dbReference type="InterPro" id="IPR017850">
    <property type="entry name" value="Alkaline_phosphatase_core_sf"/>
</dbReference>
<dbReference type="InterPro" id="IPR000917">
    <property type="entry name" value="Sulfatase_N"/>
</dbReference>
<evidence type="ECO:0000256" key="2">
    <source>
        <dbReference type="ARBA" id="ARBA00022801"/>
    </source>
</evidence>
<dbReference type="PANTHER" id="PTHR42693">
    <property type="entry name" value="ARYLSULFATASE FAMILY MEMBER"/>
    <property type="match status" value="1"/>
</dbReference>
<dbReference type="Pfam" id="PF00884">
    <property type="entry name" value="Sulfatase"/>
    <property type="match status" value="1"/>
</dbReference>
<proteinExistence type="inferred from homology"/>
<accession>A0A6C2UMK9</accession>
<dbReference type="Gene3D" id="3.40.720.10">
    <property type="entry name" value="Alkaline Phosphatase, subunit A"/>
    <property type="match status" value="1"/>
</dbReference>
<gene>
    <name evidence="5" type="ORF">SCARR_03586</name>
</gene>
<feature type="domain" description="Sulfatase N-terminal" evidence="4">
    <location>
        <begin position="21"/>
        <end position="421"/>
    </location>
</feature>